<dbReference type="EMBL" id="PYDT01000007">
    <property type="protein sequence ID" value="THU55433.1"/>
    <property type="molecule type" value="Genomic_DNA"/>
</dbReference>
<dbReference type="InterPro" id="IPR000504">
    <property type="entry name" value="RRM_dom"/>
</dbReference>
<feature type="domain" description="RRM" evidence="1">
    <location>
        <begin position="121"/>
        <end position="163"/>
    </location>
</feature>
<organism evidence="2 3">
    <name type="scientific">Musa balbisiana</name>
    <name type="common">Banana</name>
    <dbReference type="NCBI Taxonomy" id="52838"/>
    <lineage>
        <taxon>Eukaryota</taxon>
        <taxon>Viridiplantae</taxon>
        <taxon>Streptophyta</taxon>
        <taxon>Embryophyta</taxon>
        <taxon>Tracheophyta</taxon>
        <taxon>Spermatophyta</taxon>
        <taxon>Magnoliopsida</taxon>
        <taxon>Liliopsida</taxon>
        <taxon>Zingiberales</taxon>
        <taxon>Musaceae</taxon>
        <taxon>Musa</taxon>
    </lineage>
</organism>
<dbReference type="SUPFAM" id="SSF54928">
    <property type="entry name" value="RNA-binding domain, RBD"/>
    <property type="match status" value="1"/>
</dbReference>
<sequence length="315" mass="34911">MPNGVVSGSERFKREMMDLEELLSRLNPMAEELVSPSLSGQGNGCGAAGGGDGRVLCQWFWGEQPSAEWWDACKKKNGYGDGKQRRINSRTSLAQRDEVIRRTVHVSDIDHQSVLHVLDHLRELVTEEQLATHFINCGQVVDCRMCGDPKSVLRFAFIEFTDEGTVLGLYPVRVLTSRTLIAPVNPTFLPRVSQADLKLLFESSCGEAESGTTALNCRSVVLGSMPFRISPSKTPRAPGFTSVSHVLNLREPPGGFWNIGALIFIHDLAPRPSECLYETKYSACRDFHYIKLLATASRTLTSSYLNYATFLASHL</sequence>
<dbReference type="Gene3D" id="3.30.70.330">
    <property type="match status" value="1"/>
</dbReference>
<dbReference type="InterPro" id="IPR035979">
    <property type="entry name" value="RBD_domain_sf"/>
</dbReference>
<dbReference type="STRING" id="52838.A0A4S8J274"/>
<accession>A0A4S8J274</accession>
<evidence type="ECO:0000259" key="1">
    <source>
        <dbReference type="Pfam" id="PF00076"/>
    </source>
</evidence>
<dbReference type="Pfam" id="PF00076">
    <property type="entry name" value="RRM_1"/>
    <property type="match status" value="1"/>
</dbReference>
<dbReference type="GO" id="GO:0003723">
    <property type="term" value="F:RNA binding"/>
    <property type="evidence" value="ECO:0007669"/>
    <property type="project" value="InterPro"/>
</dbReference>
<name>A0A4S8J274_MUSBA</name>
<dbReference type="AlphaFoldDB" id="A0A4S8J274"/>
<gene>
    <name evidence="2" type="ORF">C4D60_Mb11t06480</name>
</gene>
<dbReference type="PANTHER" id="PTHR32343">
    <property type="entry name" value="SERINE/ARGININE-RICH SPLICING FACTOR"/>
    <property type="match status" value="1"/>
</dbReference>
<dbReference type="Proteomes" id="UP000317650">
    <property type="component" value="Chromosome 11"/>
</dbReference>
<evidence type="ECO:0000313" key="2">
    <source>
        <dbReference type="EMBL" id="THU55433.1"/>
    </source>
</evidence>
<dbReference type="PANTHER" id="PTHR32343:SF32">
    <property type="entry name" value="POLYADENYLATE-BINDING PROTEIN-INTERACTING PROTEIN 13"/>
    <property type="match status" value="1"/>
</dbReference>
<comment type="caution">
    <text evidence="2">The sequence shown here is derived from an EMBL/GenBank/DDBJ whole genome shotgun (WGS) entry which is preliminary data.</text>
</comment>
<evidence type="ECO:0000313" key="3">
    <source>
        <dbReference type="Proteomes" id="UP000317650"/>
    </source>
</evidence>
<keyword evidence="3" id="KW-1185">Reference proteome</keyword>
<protein>
    <recommendedName>
        <fullName evidence="1">RRM domain-containing protein</fullName>
    </recommendedName>
</protein>
<dbReference type="InterPro" id="IPR012677">
    <property type="entry name" value="Nucleotide-bd_a/b_plait_sf"/>
</dbReference>
<proteinExistence type="predicted"/>
<reference evidence="2 3" key="1">
    <citation type="journal article" date="2019" name="Nat. Plants">
        <title>Genome sequencing of Musa balbisiana reveals subgenome evolution and function divergence in polyploid bananas.</title>
        <authorList>
            <person name="Yao X."/>
        </authorList>
    </citation>
    <scope>NUCLEOTIDE SEQUENCE [LARGE SCALE GENOMIC DNA]</scope>
    <source>
        <strain evidence="3">cv. DH-PKW</strain>
        <tissue evidence="2">Leaves</tissue>
    </source>
</reference>